<gene>
    <name evidence="1" type="ORF">HK097_009107</name>
</gene>
<dbReference type="Pfam" id="PF00106">
    <property type="entry name" value="adh_short"/>
    <property type="match status" value="1"/>
</dbReference>
<dbReference type="Proteomes" id="UP001212841">
    <property type="component" value="Unassembled WGS sequence"/>
</dbReference>
<dbReference type="PANTHER" id="PTHR44442">
    <property type="entry name" value="3-KETO-STEROID REDUCTASE"/>
    <property type="match status" value="1"/>
</dbReference>
<dbReference type="AlphaFoldDB" id="A0AAD5X3H4"/>
<reference evidence="1" key="1">
    <citation type="submission" date="2020-05" db="EMBL/GenBank/DDBJ databases">
        <title>Phylogenomic resolution of chytrid fungi.</title>
        <authorList>
            <person name="Stajich J.E."/>
            <person name="Amses K."/>
            <person name="Simmons R."/>
            <person name="Seto K."/>
            <person name="Myers J."/>
            <person name="Bonds A."/>
            <person name="Quandt C.A."/>
            <person name="Barry K."/>
            <person name="Liu P."/>
            <person name="Grigoriev I."/>
            <person name="Longcore J.E."/>
            <person name="James T.Y."/>
        </authorList>
    </citation>
    <scope>NUCLEOTIDE SEQUENCE</scope>
    <source>
        <strain evidence="1">JEL0318</strain>
    </source>
</reference>
<proteinExistence type="predicted"/>
<dbReference type="SUPFAM" id="SSF51735">
    <property type="entry name" value="NAD(P)-binding Rossmann-fold domains"/>
    <property type="match status" value="1"/>
</dbReference>
<dbReference type="InterPro" id="IPR002347">
    <property type="entry name" value="SDR_fam"/>
</dbReference>
<accession>A0AAD5X3H4</accession>
<dbReference type="PANTHER" id="PTHR44442:SF1">
    <property type="entry name" value="3-KETO-STEROID REDUCTASE_17-BETA-HYDROXYSTEROID DEHYDROGENASE 7"/>
    <property type="match status" value="1"/>
</dbReference>
<dbReference type="GO" id="GO:0016125">
    <property type="term" value="P:sterol metabolic process"/>
    <property type="evidence" value="ECO:0007669"/>
    <property type="project" value="TreeGrafter"/>
</dbReference>
<evidence type="ECO:0008006" key="3">
    <source>
        <dbReference type="Google" id="ProtNLM"/>
    </source>
</evidence>
<dbReference type="Gene3D" id="3.40.50.720">
    <property type="entry name" value="NAD(P)-binding Rossmann-like Domain"/>
    <property type="match status" value="1"/>
</dbReference>
<sequence>MLSATDPSRKVILVTGANSGVGFGTAQRLLQHYSTTDEPITLVLACRNKSRALQAKAKLIAEYFLENPAEGDSTIEILLIDLGSSESVFKACAEFRRRFRRLDTLILNAGILPIDRLDYLAGLIETLTQPRVLARTGGENVLIQTRGRVNADGLGEVFAANVFGHYIMVKELRDSLSESKDGRIIWYSSTTADPKHFDESDYQCIKGAHPYESSKRLCELLCMATQQDLCTHNIHSFVCSPGNSATNMFGDGWIIQAILFTVLWFMRLCGMSGINISATNAATAATYITTVEDPQGLDPRKIYHSEISRSGKTSVALLPLPQDEEQAGRVLKQVEGLYREFRDKYDISR</sequence>
<keyword evidence="2" id="KW-1185">Reference proteome</keyword>
<name>A0AAD5X3H4_9FUNG</name>
<comment type="caution">
    <text evidence="1">The sequence shown here is derived from an EMBL/GenBank/DDBJ whole genome shotgun (WGS) entry which is preliminary data.</text>
</comment>
<protein>
    <recommendedName>
        <fullName evidence="3">NAD(P)-binding protein</fullName>
    </recommendedName>
</protein>
<organism evidence="1 2">
    <name type="scientific">Rhizophlyctis rosea</name>
    <dbReference type="NCBI Taxonomy" id="64517"/>
    <lineage>
        <taxon>Eukaryota</taxon>
        <taxon>Fungi</taxon>
        <taxon>Fungi incertae sedis</taxon>
        <taxon>Chytridiomycota</taxon>
        <taxon>Chytridiomycota incertae sedis</taxon>
        <taxon>Chytridiomycetes</taxon>
        <taxon>Rhizophlyctidales</taxon>
        <taxon>Rhizophlyctidaceae</taxon>
        <taxon>Rhizophlyctis</taxon>
    </lineage>
</organism>
<dbReference type="EMBL" id="JADGJD010000579">
    <property type="protein sequence ID" value="KAJ3049900.1"/>
    <property type="molecule type" value="Genomic_DNA"/>
</dbReference>
<evidence type="ECO:0000313" key="2">
    <source>
        <dbReference type="Proteomes" id="UP001212841"/>
    </source>
</evidence>
<dbReference type="GO" id="GO:0005789">
    <property type="term" value="C:endoplasmic reticulum membrane"/>
    <property type="evidence" value="ECO:0007669"/>
    <property type="project" value="TreeGrafter"/>
</dbReference>
<dbReference type="GO" id="GO:0000253">
    <property type="term" value="F:3-beta-hydroxysteroid 3-dehydrogenase (NADP+) activity"/>
    <property type="evidence" value="ECO:0007669"/>
    <property type="project" value="TreeGrafter"/>
</dbReference>
<dbReference type="InterPro" id="IPR052834">
    <property type="entry name" value="3KSR/17beta-HSD"/>
</dbReference>
<evidence type="ECO:0000313" key="1">
    <source>
        <dbReference type="EMBL" id="KAJ3049900.1"/>
    </source>
</evidence>
<dbReference type="InterPro" id="IPR036291">
    <property type="entry name" value="NAD(P)-bd_dom_sf"/>
</dbReference>
<dbReference type="PRINTS" id="PR00081">
    <property type="entry name" value="GDHRDH"/>
</dbReference>